<evidence type="ECO:0000256" key="4">
    <source>
        <dbReference type="RuleBase" id="RU000304"/>
    </source>
</evidence>
<sequence length="332" mass="37877">MNSSSTDVPVDNELEEVLLTRGYILKKLIGNGGTAVCYLIYSKKYNDNFVCKKIHLNKGYVCKTCELEALKQLNSPFIIRIYDFIVKPEAVYLILEYCPGGTLQDYIDVNGPFDMDKQIPIAFQLLTSLQFIHEKHVAHLDLKPSNMFIDRYGRIKLADFGFSRAFPNVPITNQHAGTMHYMSPEIFVRGPFDPFKADIWAMGISLFLLSTGYLPWKTNATINSKSIDQQLLSCPENMNNNLYILCRKLLRENPRERMPCDVALNLQIFSDVDRKEAILKTPRTMIQPPGLIAIQKTRSLIGKSPVLMTRKTPINLKQTRMITHPLPTFPIS</sequence>
<feature type="binding site" evidence="3">
    <location>
        <position position="52"/>
    </location>
    <ligand>
        <name>ATP</name>
        <dbReference type="ChEBI" id="CHEBI:30616"/>
    </ligand>
</feature>
<gene>
    <name evidence="6" type="ORF">TRFO_22919</name>
</gene>
<evidence type="ECO:0000256" key="3">
    <source>
        <dbReference type="PROSITE-ProRule" id="PRU10141"/>
    </source>
</evidence>
<dbReference type="GO" id="GO:0004674">
    <property type="term" value="F:protein serine/threonine kinase activity"/>
    <property type="evidence" value="ECO:0007669"/>
    <property type="project" value="UniProtKB-KW"/>
</dbReference>
<evidence type="ECO:0000259" key="5">
    <source>
        <dbReference type="PROSITE" id="PS50011"/>
    </source>
</evidence>
<feature type="domain" description="Protein kinase" evidence="5">
    <location>
        <begin position="23"/>
        <end position="269"/>
    </location>
</feature>
<dbReference type="Pfam" id="PF00069">
    <property type="entry name" value="Pkinase"/>
    <property type="match status" value="1"/>
</dbReference>
<dbReference type="PROSITE" id="PS50011">
    <property type="entry name" value="PROTEIN_KINASE_DOM"/>
    <property type="match status" value="1"/>
</dbReference>
<dbReference type="PROSITE" id="PS00107">
    <property type="entry name" value="PROTEIN_KINASE_ATP"/>
    <property type="match status" value="1"/>
</dbReference>
<dbReference type="InterPro" id="IPR017441">
    <property type="entry name" value="Protein_kinase_ATP_BS"/>
</dbReference>
<reference evidence="6" key="1">
    <citation type="submission" date="2016-10" db="EMBL/GenBank/DDBJ databases">
        <authorList>
            <person name="Benchimol M."/>
            <person name="Almeida L.G."/>
            <person name="Vasconcelos A.T."/>
            <person name="Perreira-Neves A."/>
            <person name="Rosa I.A."/>
            <person name="Tasca T."/>
            <person name="Bogo M.R."/>
            <person name="de Souza W."/>
        </authorList>
    </citation>
    <scope>NUCLEOTIDE SEQUENCE [LARGE SCALE GENOMIC DNA]</scope>
    <source>
        <strain evidence="6">K</strain>
    </source>
</reference>
<keyword evidence="2 3" id="KW-0067">ATP-binding</keyword>
<accession>A0A1J4KC15</accession>
<evidence type="ECO:0000313" key="7">
    <source>
        <dbReference type="Proteomes" id="UP000179807"/>
    </source>
</evidence>
<dbReference type="OrthoDB" id="10252171at2759"/>
<dbReference type="RefSeq" id="XP_068361642.1">
    <property type="nucleotide sequence ID" value="XM_068502855.1"/>
</dbReference>
<dbReference type="VEuPathDB" id="TrichDB:TRFO_22919"/>
<dbReference type="InterPro" id="IPR000719">
    <property type="entry name" value="Prot_kinase_dom"/>
</dbReference>
<protein>
    <submittedName>
        <fullName evidence="6">CAMK family protein kinase</fullName>
    </submittedName>
</protein>
<dbReference type="PANTHER" id="PTHR24362:SF309">
    <property type="entry name" value="PROTEIN KINASE DOMAIN-CONTAINING PROTEIN"/>
    <property type="match status" value="1"/>
</dbReference>
<dbReference type="InterPro" id="IPR008271">
    <property type="entry name" value="Ser/Thr_kinase_AS"/>
</dbReference>
<proteinExistence type="inferred from homology"/>
<dbReference type="SMART" id="SM00220">
    <property type="entry name" value="S_TKc"/>
    <property type="match status" value="1"/>
</dbReference>
<dbReference type="PANTHER" id="PTHR24362">
    <property type="entry name" value="SERINE/THREONINE-PROTEIN KINASE NEK"/>
    <property type="match status" value="1"/>
</dbReference>
<evidence type="ECO:0000313" key="6">
    <source>
        <dbReference type="EMBL" id="OHT08506.1"/>
    </source>
</evidence>
<name>A0A1J4KC15_9EUKA</name>
<keyword evidence="7" id="KW-1185">Reference proteome</keyword>
<dbReference type="GO" id="GO:0005524">
    <property type="term" value="F:ATP binding"/>
    <property type="evidence" value="ECO:0007669"/>
    <property type="project" value="UniProtKB-UniRule"/>
</dbReference>
<comment type="similarity">
    <text evidence="4">Belongs to the protein kinase superfamily.</text>
</comment>
<dbReference type="Proteomes" id="UP000179807">
    <property type="component" value="Unassembled WGS sequence"/>
</dbReference>
<keyword evidence="4" id="KW-0723">Serine/threonine-protein kinase</keyword>
<keyword evidence="6" id="KW-0808">Transferase</keyword>
<keyword evidence="6" id="KW-0418">Kinase</keyword>
<dbReference type="SUPFAM" id="SSF56112">
    <property type="entry name" value="Protein kinase-like (PK-like)"/>
    <property type="match status" value="1"/>
</dbReference>
<evidence type="ECO:0000256" key="1">
    <source>
        <dbReference type="ARBA" id="ARBA00022741"/>
    </source>
</evidence>
<comment type="caution">
    <text evidence="6">The sequence shown here is derived from an EMBL/GenBank/DDBJ whole genome shotgun (WGS) entry which is preliminary data.</text>
</comment>
<dbReference type="PROSITE" id="PS00108">
    <property type="entry name" value="PROTEIN_KINASE_ST"/>
    <property type="match status" value="1"/>
</dbReference>
<evidence type="ECO:0000256" key="2">
    <source>
        <dbReference type="ARBA" id="ARBA00022840"/>
    </source>
</evidence>
<dbReference type="Gene3D" id="1.10.510.10">
    <property type="entry name" value="Transferase(Phosphotransferase) domain 1"/>
    <property type="match status" value="1"/>
</dbReference>
<keyword evidence="1 3" id="KW-0547">Nucleotide-binding</keyword>
<organism evidence="6 7">
    <name type="scientific">Tritrichomonas foetus</name>
    <dbReference type="NCBI Taxonomy" id="1144522"/>
    <lineage>
        <taxon>Eukaryota</taxon>
        <taxon>Metamonada</taxon>
        <taxon>Parabasalia</taxon>
        <taxon>Tritrichomonadida</taxon>
        <taxon>Tritrichomonadidae</taxon>
        <taxon>Tritrichomonas</taxon>
    </lineage>
</organism>
<dbReference type="GeneID" id="94837559"/>
<dbReference type="InterPro" id="IPR011009">
    <property type="entry name" value="Kinase-like_dom_sf"/>
</dbReference>
<dbReference type="AlphaFoldDB" id="A0A1J4KC15"/>
<dbReference type="EMBL" id="MLAK01000665">
    <property type="protein sequence ID" value="OHT08506.1"/>
    <property type="molecule type" value="Genomic_DNA"/>
</dbReference>